<dbReference type="CDD" id="cd00075">
    <property type="entry name" value="HATPase"/>
    <property type="match status" value="1"/>
</dbReference>
<keyword evidence="5" id="KW-0418">Kinase</keyword>
<dbReference type="InterPro" id="IPR003661">
    <property type="entry name" value="HisK_dim/P_dom"/>
</dbReference>
<gene>
    <name evidence="11" type="ORF">AMPC_26540</name>
</gene>
<dbReference type="SUPFAM" id="SSF47384">
    <property type="entry name" value="Homodimeric domain of signal transducing histidine kinase"/>
    <property type="match status" value="1"/>
</dbReference>
<dbReference type="SUPFAM" id="SSF52172">
    <property type="entry name" value="CheY-like"/>
    <property type="match status" value="1"/>
</dbReference>
<dbReference type="RefSeq" id="WP_248341819.1">
    <property type="nucleotide sequence ID" value="NZ_AP025592.1"/>
</dbReference>
<organism evidence="11 12">
    <name type="scientific">Anaeromyxobacter paludicola</name>
    <dbReference type="NCBI Taxonomy" id="2918171"/>
    <lineage>
        <taxon>Bacteria</taxon>
        <taxon>Pseudomonadati</taxon>
        <taxon>Myxococcota</taxon>
        <taxon>Myxococcia</taxon>
        <taxon>Myxococcales</taxon>
        <taxon>Cystobacterineae</taxon>
        <taxon>Anaeromyxobacteraceae</taxon>
        <taxon>Anaeromyxobacter</taxon>
    </lineage>
</organism>
<dbReference type="InterPro" id="IPR004358">
    <property type="entry name" value="Sig_transdc_His_kin-like_C"/>
</dbReference>
<dbReference type="Pfam" id="PF00512">
    <property type="entry name" value="HisKA"/>
    <property type="match status" value="1"/>
</dbReference>
<reference evidence="12" key="1">
    <citation type="journal article" date="2022" name="Int. J. Syst. Evol. Microbiol.">
        <title>Anaeromyxobacter oryzae sp. nov., Anaeromyxobacter diazotrophicus sp. nov. and Anaeromyxobacter paludicola sp. nov., isolated from paddy soils.</title>
        <authorList>
            <person name="Itoh H."/>
            <person name="Xu Z."/>
            <person name="Mise K."/>
            <person name="Masuda Y."/>
            <person name="Ushijima N."/>
            <person name="Hayakawa C."/>
            <person name="Shiratori Y."/>
            <person name="Senoo K."/>
        </authorList>
    </citation>
    <scope>NUCLEOTIDE SEQUENCE [LARGE SCALE GENOMIC DNA]</scope>
    <source>
        <strain evidence="12">Red630</strain>
    </source>
</reference>
<dbReference type="Gene3D" id="3.30.565.10">
    <property type="entry name" value="Histidine kinase-like ATPase, C-terminal domain"/>
    <property type="match status" value="1"/>
</dbReference>
<dbReference type="CDD" id="cd00082">
    <property type="entry name" value="HisKA"/>
    <property type="match status" value="1"/>
</dbReference>
<dbReference type="EC" id="2.7.13.3" evidence="2"/>
<dbReference type="PANTHER" id="PTHR43047">
    <property type="entry name" value="TWO-COMPONENT HISTIDINE PROTEIN KINASE"/>
    <property type="match status" value="1"/>
</dbReference>
<dbReference type="InterPro" id="IPR011006">
    <property type="entry name" value="CheY-like_superfamily"/>
</dbReference>
<evidence type="ECO:0000256" key="5">
    <source>
        <dbReference type="ARBA" id="ARBA00022777"/>
    </source>
</evidence>
<feature type="coiled-coil region" evidence="7">
    <location>
        <begin position="236"/>
        <end position="263"/>
    </location>
</feature>
<comment type="catalytic activity">
    <reaction evidence="1">
        <text>ATP + protein L-histidine = ADP + protein N-phospho-L-histidine.</text>
        <dbReference type="EC" id="2.7.13.3"/>
    </reaction>
</comment>
<evidence type="ECO:0000259" key="9">
    <source>
        <dbReference type="PROSITE" id="PS50109"/>
    </source>
</evidence>
<evidence type="ECO:0000256" key="6">
    <source>
        <dbReference type="PROSITE-ProRule" id="PRU00169"/>
    </source>
</evidence>
<evidence type="ECO:0000259" key="10">
    <source>
        <dbReference type="PROSITE" id="PS50110"/>
    </source>
</evidence>
<evidence type="ECO:0000256" key="7">
    <source>
        <dbReference type="SAM" id="Coils"/>
    </source>
</evidence>
<dbReference type="EMBL" id="AP025592">
    <property type="protein sequence ID" value="BDG09541.1"/>
    <property type="molecule type" value="Genomic_DNA"/>
</dbReference>
<evidence type="ECO:0000313" key="11">
    <source>
        <dbReference type="EMBL" id="BDG09541.1"/>
    </source>
</evidence>
<evidence type="ECO:0000256" key="2">
    <source>
        <dbReference type="ARBA" id="ARBA00012438"/>
    </source>
</evidence>
<keyword evidence="4" id="KW-0808">Transferase</keyword>
<accession>A0ABN6NAT9</accession>
<keyword evidence="8" id="KW-1133">Transmembrane helix</keyword>
<keyword evidence="7" id="KW-0175">Coiled coil</keyword>
<dbReference type="PROSITE" id="PS50110">
    <property type="entry name" value="RESPONSE_REGULATORY"/>
    <property type="match status" value="1"/>
</dbReference>
<keyword evidence="3 6" id="KW-0597">Phosphoprotein</keyword>
<dbReference type="PRINTS" id="PR00344">
    <property type="entry name" value="BCTRLSENSOR"/>
</dbReference>
<feature type="domain" description="Histidine kinase" evidence="9">
    <location>
        <begin position="270"/>
        <end position="489"/>
    </location>
</feature>
<dbReference type="Pfam" id="PF00072">
    <property type="entry name" value="Response_reg"/>
    <property type="match status" value="1"/>
</dbReference>
<dbReference type="SUPFAM" id="SSF55874">
    <property type="entry name" value="ATPase domain of HSP90 chaperone/DNA topoisomerase II/histidine kinase"/>
    <property type="match status" value="1"/>
</dbReference>
<dbReference type="Pfam" id="PF13188">
    <property type="entry name" value="PAS_8"/>
    <property type="match status" value="1"/>
</dbReference>
<dbReference type="SMART" id="SM00387">
    <property type="entry name" value="HATPase_c"/>
    <property type="match status" value="1"/>
</dbReference>
<dbReference type="InterPro" id="IPR036890">
    <property type="entry name" value="HATPase_C_sf"/>
</dbReference>
<dbReference type="SUPFAM" id="SSF55785">
    <property type="entry name" value="PYP-like sensor domain (PAS domain)"/>
    <property type="match status" value="1"/>
</dbReference>
<keyword evidence="8" id="KW-0812">Transmembrane</keyword>
<feature type="modified residue" description="4-aspartylphosphate" evidence="6">
    <location>
        <position position="558"/>
    </location>
</feature>
<feature type="transmembrane region" description="Helical" evidence="8">
    <location>
        <begin position="86"/>
        <end position="104"/>
    </location>
</feature>
<protein>
    <recommendedName>
        <fullName evidence="2">histidine kinase</fullName>
        <ecNumber evidence="2">2.7.13.3</ecNumber>
    </recommendedName>
</protein>
<dbReference type="CDD" id="cd00130">
    <property type="entry name" value="PAS"/>
    <property type="match status" value="1"/>
</dbReference>
<evidence type="ECO:0000313" key="12">
    <source>
        <dbReference type="Proteomes" id="UP001162734"/>
    </source>
</evidence>
<dbReference type="InterPro" id="IPR005467">
    <property type="entry name" value="His_kinase_dom"/>
</dbReference>
<dbReference type="SMART" id="SM00388">
    <property type="entry name" value="HisKA"/>
    <property type="match status" value="1"/>
</dbReference>
<sequence length="633" mass="67047">MTSAAAATAPRCARASLIPLALTGAAWLAAAAVGPRAAGLRLLLFVPPALVAAYLGGLWPGLLAAALSGLACAAAWLLLPGANFDPVALAGLVLVGLTSAWVVHASRRKRAAGPEAPRAGSLLGRQLRLTALEAQATRFQRFARDAPIGIAFLDGAGGLEFANDEYLRILGRSRAELEAERFRLQRGPAPEWAQPGLGPRHERWHVRPDGTRVPVLVGSTRQADGVAVFVLDLTAEKEARRALEESEARYRTLAGELESVDRRKDEFLSVLSHELRNPLAPIRNAVYLLNRGAAADPARLERMLGVIDRQVEHLARMVDDLLDVTRITRGRVELRREPLELGALVRRAGEDHRAMAEQAGLELRIEAPGEPLWVDADPTRIAQIAGNLLQNAVKFSKSGGAVTLSLARAGDGAELRVRDTGAGIEPELLARVFQPFVQAERTLARSAGGLGLGLALVKGLAEMHGGRVAAASAGPGMGAEFTVWLPLSAPAAARAEAALADTAAPRRLRVLVVEDNRDVADSLVELVEAFGHEVRLAHAGPDALAEARAAPPDVLLCDIGLPGMSGYEVASAFRADPALRGARLVAVSGYAQPEDRRRAAEAGFDEHVAKPPDPAALERLLARVAASREPARA</sequence>
<dbReference type="InterPro" id="IPR001789">
    <property type="entry name" value="Sig_transdc_resp-reg_receiver"/>
</dbReference>
<dbReference type="InterPro" id="IPR035965">
    <property type="entry name" value="PAS-like_dom_sf"/>
</dbReference>
<keyword evidence="8" id="KW-0472">Membrane</keyword>
<feature type="transmembrane region" description="Helical" evidence="8">
    <location>
        <begin position="55"/>
        <end position="79"/>
    </location>
</feature>
<evidence type="ECO:0000256" key="3">
    <source>
        <dbReference type="ARBA" id="ARBA00022553"/>
    </source>
</evidence>
<feature type="domain" description="Response regulatory" evidence="10">
    <location>
        <begin position="509"/>
        <end position="625"/>
    </location>
</feature>
<dbReference type="InterPro" id="IPR003594">
    <property type="entry name" value="HATPase_dom"/>
</dbReference>
<dbReference type="Gene3D" id="3.30.450.20">
    <property type="entry name" value="PAS domain"/>
    <property type="match status" value="1"/>
</dbReference>
<dbReference type="InterPro" id="IPR036097">
    <property type="entry name" value="HisK_dim/P_sf"/>
</dbReference>
<dbReference type="SMART" id="SM00448">
    <property type="entry name" value="REC"/>
    <property type="match status" value="1"/>
</dbReference>
<dbReference type="Gene3D" id="3.40.50.2300">
    <property type="match status" value="1"/>
</dbReference>
<dbReference type="Proteomes" id="UP001162734">
    <property type="component" value="Chromosome"/>
</dbReference>
<dbReference type="Pfam" id="PF02518">
    <property type="entry name" value="HATPase_c"/>
    <property type="match status" value="1"/>
</dbReference>
<evidence type="ECO:0000256" key="4">
    <source>
        <dbReference type="ARBA" id="ARBA00022679"/>
    </source>
</evidence>
<proteinExistence type="predicted"/>
<dbReference type="PANTHER" id="PTHR43047:SF72">
    <property type="entry name" value="OSMOSENSING HISTIDINE PROTEIN KINASE SLN1"/>
    <property type="match status" value="1"/>
</dbReference>
<dbReference type="CDD" id="cd17580">
    <property type="entry name" value="REC_2_DhkD-like"/>
    <property type="match status" value="1"/>
</dbReference>
<name>A0ABN6NAT9_9BACT</name>
<dbReference type="InterPro" id="IPR000014">
    <property type="entry name" value="PAS"/>
</dbReference>
<keyword evidence="12" id="KW-1185">Reference proteome</keyword>
<dbReference type="PROSITE" id="PS50109">
    <property type="entry name" value="HIS_KIN"/>
    <property type="match status" value="1"/>
</dbReference>
<evidence type="ECO:0000256" key="8">
    <source>
        <dbReference type="SAM" id="Phobius"/>
    </source>
</evidence>
<evidence type="ECO:0000256" key="1">
    <source>
        <dbReference type="ARBA" id="ARBA00000085"/>
    </source>
</evidence>
<dbReference type="Gene3D" id="1.10.287.130">
    <property type="match status" value="1"/>
</dbReference>